<evidence type="ECO:0000313" key="1">
    <source>
        <dbReference type="EMBL" id="KMW13262.1"/>
    </source>
</evidence>
<dbReference type="EMBL" id="ADLK01000045">
    <property type="protein sequence ID" value="KMW13262.1"/>
    <property type="molecule type" value="Genomic_DNA"/>
</dbReference>
<protein>
    <recommendedName>
        <fullName evidence="3">PurM-like C-terminal domain-containing protein</fullName>
    </recommendedName>
</protein>
<dbReference type="Gene3D" id="3.90.650.10">
    <property type="entry name" value="PurM-like C-terminal domain"/>
    <property type="match status" value="1"/>
</dbReference>
<dbReference type="GeneID" id="93163664"/>
<dbReference type="Proteomes" id="UP000037392">
    <property type="component" value="Unassembled WGS sequence"/>
</dbReference>
<dbReference type="PATRIC" id="fig|742734.4.peg.197"/>
<organism evidence="1 2">
    <name type="scientific">[Clostridium] citroniae WAL-19142</name>
    <dbReference type="NCBI Taxonomy" id="742734"/>
    <lineage>
        <taxon>Bacteria</taxon>
        <taxon>Bacillati</taxon>
        <taxon>Bacillota</taxon>
        <taxon>Clostridia</taxon>
        <taxon>Lachnospirales</taxon>
        <taxon>Lachnospiraceae</taxon>
        <taxon>Enterocloster</taxon>
    </lineage>
</organism>
<gene>
    <name evidence="1" type="ORF">HMPREF9470_00183</name>
</gene>
<dbReference type="AlphaFoldDB" id="A0A0J9BJP2"/>
<dbReference type="RefSeq" id="WP_007869646.1">
    <property type="nucleotide sequence ID" value="NZ_KQ235875.1"/>
</dbReference>
<comment type="caution">
    <text evidence="1">The sequence shown here is derived from an EMBL/GenBank/DDBJ whole genome shotgun (WGS) entry which is preliminary data.</text>
</comment>
<evidence type="ECO:0008006" key="3">
    <source>
        <dbReference type="Google" id="ProtNLM"/>
    </source>
</evidence>
<evidence type="ECO:0000313" key="2">
    <source>
        <dbReference type="Proteomes" id="UP000037392"/>
    </source>
</evidence>
<dbReference type="PANTHER" id="PTHR30303">
    <property type="entry name" value="HYDROGENASE ISOENZYMES FORMATION PROTEIN HYPE"/>
    <property type="match status" value="1"/>
</dbReference>
<dbReference type="SUPFAM" id="SSF56042">
    <property type="entry name" value="PurM C-terminal domain-like"/>
    <property type="match status" value="1"/>
</dbReference>
<proteinExistence type="predicted"/>
<dbReference type="InterPro" id="IPR036676">
    <property type="entry name" value="PurM-like_C_sf"/>
</dbReference>
<dbReference type="GO" id="GO:0051604">
    <property type="term" value="P:protein maturation"/>
    <property type="evidence" value="ECO:0007669"/>
    <property type="project" value="TreeGrafter"/>
</dbReference>
<dbReference type="PANTHER" id="PTHR30303:SF4">
    <property type="entry name" value="HYDROGENASE EXPRESSION_FORMATION PROTEIN HYPE"/>
    <property type="match status" value="1"/>
</dbReference>
<dbReference type="OrthoDB" id="153904at2"/>
<reference evidence="1 2" key="1">
    <citation type="submission" date="2011-04" db="EMBL/GenBank/DDBJ databases">
        <title>The Genome Sequence of Clostridium citroniae WAL-19142.</title>
        <authorList>
            <consortium name="The Broad Institute Genome Sequencing Platform"/>
            <person name="Earl A."/>
            <person name="Ward D."/>
            <person name="Feldgarden M."/>
            <person name="Gevers D."/>
            <person name="Warren Y.A."/>
            <person name="Tyrrell K.L."/>
            <person name="Citron D.M."/>
            <person name="Goldstein E.J."/>
            <person name="Daigneault M."/>
            <person name="Allen-Vercoe E."/>
            <person name="Young S.K."/>
            <person name="Zeng Q."/>
            <person name="Gargeya S."/>
            <person name="Fitzgerald M."/>
            <person name="Haas B."/>
            <person name="Abouelleil A."/>
            <person name="Alvarado L."/>
            <person name="Arachchi H.M."/>
            <person name="Berlin A."/>
            <person name="Brown A."/>
            <person name="Chapman S.B."/>
            <person name="Chen Z."/>
            <person name="Dunbar C."/>
            <person name="Freedman E."/>
            <person name="Gearin G."/>
            <person name="Gellesch M."/>
            <person name="Goldberg J."/>
            <person name="Griggs A."/>
            <person name="Gujja S."/>
            <person name="Heilman E.R."/>
            <person name="Heiman D."/>
            <person name="Howarth C."/>
            <person name="Larson L."/>
            <person name="Lui A."/>
            <person name="MacDonald P.J."/>
            <person name="Mehta T."/>
            <person name="Montmayeur A."/>
            <person name="Murphy C."/>
            <person name="Neiman D."/>
            <person name="Pearson M."/>
            <person name="Priest M."/>
            <person name="Roberts A."/>
            <person name="Saif S."/>
            <person name="Shea T."/>
            <person name="Shenoy N."/>
            <person name="Sisk P."/>
            <person name="Stolte C."/>
            <person name="Sykes S."/>
            <person name="White J."/>
            <person name="Yandava C."/>
            <person name="Wortman J."/>
            <person name="Nusbaum C."/>
            <person name="Birren B."/>
        </authorList>
    </citation>
    <scope>NUCLEOTIDE SEQUENCE [LARGE SCALE GENOMIC DNA]</scope>
    <source>
        <strain evidence="1 2">WAL-19142</strain>
    </source>
</reference>
<name>A0A0J9BJP2_9FIRM</name>
<accession>A0A0J9BJP2</accession>
<sequence length="204" mass="22274">MRTAGQGPGGFEKREGFMKPGQDLVMAGFTGFAGTCRIGARKRGELEAHFSPMFLNCLDQAEESCVRQWMERELSQKDCAVTAHEYAGEGGVLAALWNLSGIFNVGIDVDLRALPIRQVTVEVCELYELNPYRLLCGDCVIMASDRGGQLVRRLKAAGIPGAVIGCVTGGIARQIRHGEETVGYLERPKPDELLKITDSYAVQH</sequence>
<dbReference type="InterPro" id="IPR011854">
    <property type="entry name" value="HypE"/>
</dbReference>